<gene>
    <name evidence="2" type="ORF">ACFSCV_18335</name>
</gene>
<dbReference type="RefSeq" id="WP_378801019.1">
    <property type="nucleotide sequence ID" value="NZ_JBHUER010000013.1"/>
</dbReference>
<dbReference type="EMBL" id="JBHUER010000013">
    <property type="protein sequence ID" value="MFD1704969.1"/>
    <property type="molecule type" value="Genomic_DNA"/>
</dbReference>
<evidence type="ECO:0000313" key="3">
    <source>
        <dbReference type="Proteomes" id="UP001597308"/>
    </source>
</evidence>
<accession>A0ABW4K9V3</accession>
<organism evidence="2 3">
    <name type="scientific">Methylopila henanensis</name>
    <dbReference type="NCBI Taxonomy" id="873516"/>
    <lineage>
        <taxon>Bacteria</taxon>
        <taxon>Pseudomonadati</taxon>
        <taxon>Pseudomonadota</taxon>
        <taxon>Alphaproteobacteria</taxon>
        <taxon>Hyphomicrobiales</taxon>
        <taxon>Methylopilaceae</taxon>
        <taxon>Methylopila</taxon>
    </lineage>
</organism>
<comment type="caution">
    <text evidence="2">The sequence shown here is derived from an EMBL/GenBank/DDBJ whole genome shotgun (WGS) entry which is preliminary data.</text>
</comment>
<feature type="region of interest" description="Disordered" evidence="1">
    <location>
        <begin position="38"/>
        <end position="57"/>
    </location>
</feature>
<name>A0ABW4K9V3_9HYPH</name>
<proteinExistence type="predicted"/>
<protein>
    <submittedName>
        <fullName evidence="2">Uncharacterized protein</fullName>
    </submittedName>
</protein>
<evidence type="ECO:0000313" key="2">
    <source>
        <dbReference type="EMBL" id="MFD1704969.1"/>
    </source>
</evidence>
<dbReference type="Proteomes" id="UP001597308">
    <property type="component" value="Unassembled WGS sequence"/>
</dbReference>
<sequence length="57" mass="5633">MNAGPTMGFTAGRAMAAAIAVLCAAAALAVLATAAPVDRGWPRGERPAPLDTSPLGR</sequence>
<evidence type="ECO:0000256" key="1">
    <source>
        <dbReference type="SAM" id="MobiDB-lite"/>
    </source>
</evidence>
<reference evidence="3" key="1">
    <citation type="journal article" date="2019" name="Int. J. Syst. Evol. Microbiol.">
        <title>The Global Catalogue of Microorganisms (GCM) 10K type strain sequencing project: providing services to taxonomists for standard genome sequencing and annotation.</title>
        <authorList>
            <consortium name="The Broad Institute Genomics Platform"/>
            <consortium name="The Broad Institute Genome Sequencing Center for Infectious Disease"/>
            <person name="Wu L."/>
            <person name="Ma J."/>
        </authorList>
    </citation>
    <scope>NUCLEOTIDE SEQUENCE [LARGE SCALE GENOMIC DNA]</scope>
    <source>
        <strain evidence="3">KCTC 23707</strain>
    </source>
</reference>
<keyword evidence="3" id="KW-1185">Reference proteome</keyword>